<proteinExistence type="predicted"/>
<organism evidence="2 3">
    <name type="scientific">Colletotrichum siamense</name>
    <name type="common">Anthracnose fungus</name>
    <dbReference type="NCBI Taxonomy" id="690259"/>
    <lineage>
        <taxon>Eukaryota</taxon>
        <taxon>Fungi</taxon>
        <taxon>Dikarya</taxon>
        <taxon>Ascomycota</taxon>
        <taxon>Pezizomycotina</taxon>
        <taxon>Sordariomycetes</taxon>
        <taxon>Hypocreomycetidae</taxon>
        <taxon>Glomerellales</taxon>
        <taxon>Glomerellaceae</taxon>
        <taxon>Colletotrichum</taxon>
        <taxon>Colletotrichum gloeosporioides species complex</taxon>
    </lineage>
</organism>
<accession>A0A9P5BT20</accession>
<dbReference type="Proteomes" id="UP000711996">
    <property type="component" value="Unassembled WGS sequence"/>
</dbReference>
<dbReference type="EMBL" id="QPMT01000041">
    <property type="protein sequence ID" value="KAF4851601.1"/>
    <property type="molecule type" value="Genomic_DNA"/>
</dbReference>
<evidence type="ECO:0000256" key="1">
    <source>
        <dbReference type="SAM" id="Phobius"/>
    </source>
</evidence>
<evidence type="ECO:0000313" key="3">
    <source>
        <dbReference type="Proteomes" id="UP000711996"/>
    </source>
</evidence>
<name>A0A9P5BT20_COLSI</name>
<feature type="transmembrane region" description="Helical" evidence="1">
    <location>
        <begin position="46"/>
        <end position="67"/>
    </location>
</feature>
<sequence length="224" mass="23889">MASPGEFDADGFSNNLFSDLAPLLALFGEEIVAQFFSMSMGWADNFLLAMGPVGIITIVLSAIRIGGSGWLKRLVGRGRETQAVAEQELLSSTSSSVCELWNGQQIIRLIGEPKGVMTVVISSDGTINTLPQAFKKGIIETKRNGGGSSEDDTSYTALTLPTNLTLNTQSAPAKKSEMWLLAGIGICLQAIATVYPGLATYYFKWSKGDIPVVDYGYPCFAAGD</sequence>
<protein>
    <submittedName>
        <fullName evidence="2">Uncharacterized protein</fullName>
    </submittedName>
</protein>
<keyword evidence="3" id="KW-1185">Reference proteome</keyword>
<comment type="caution">
    <text evidence="2">The sequence shown here is derived from an EMBL/GenBank/DDBJ whole genome shotgun (WGS) entry which is preliminary data.</text>
</comment>
<evidence type="ECO:0000313" key="2">
    <source>
        <dbReference type="EMBL" id="KAF4851601.1"/>
    </source>
</evidence>
<gene>
    <name evidence="2" type="ORF">CGCSCA2_v010758</name>
</gene>
<reference evidence="2" key="1">
    <citation type="submission" date="2019-06" db="EMBL/GenBank/DDBJ databases">
        <authorList>
            <person name="Gan P."/>
            <person name="Shirasu K."/>
        </authorList>
    </citation>
    <scope>NUCLEOTIDE SEQUENCE [LARGE SCALE GENOMIC DNA]</scope>
    <source>
        <strain evidence="2">CAD2</strain>
    </source>
</reference>
<keyword evidence="1" id="KW-1133">Transmembrane helix</keyword>
<dbReference type="AlphaFoldDB" id="A0A9P5BT20"/>
<dbReference type="OrthoDB" id="194358at2759"/>
<keyword evidence="1" id="KW-0812">Transmembrane</keyword>
<keyword evidence="1" id="KW-0472">Membrane</keyword>
<feature type="transmembrane region" description="Helical" evidence="1">
    <location>
        <begin position="179"/>
        <end position="203"/>
    </location>
</feature>